<organism evidence="1 2">
    <name type="scientific">Polaribacter cellanae</name>
    <dbReference type="NCBI Taxonomy" id="2818493"/>
    <lineage>
        <taxon>Bacteria</taxon>
        <taxon>Pseudomonadati</taxon>
        <taxon>Bacteroidota</taxon>
        <taxon>Flavobacteriia</taxon>
        <taxon>Flavobacteriales</taxon>
        <taxon>Flavobacteriaceae</taxon>
    </lineage>
</organism>
<dbReference type="Proteomes" id="UP000663920">
    <property type="component" value="Chromosome"/>
</dbReference>
<evidence type="ECO:0000313" key="1">
    <source>
        <dbReference type="EMBL" id="QTE23446.1"/>
    </source>
</evidence>
<keyword evidence="2" id="KW-1185">Reference proteome</keyword>
<sequence length="46" mass="4911">MKKIVFVAICVLGIICFSSCRSTSQSCGLADADTTIQTTLKQSDLL</sequence>
<dbReference type="KEGG" id="pcea:J3359_03970"/>
<name>A0A975H7E8_9FLAO</name>
<protein>
    <submittedName>
        <fullName evidence="1">Uncharacterized protein</fullName>
    </submittedName>
</protein>
<accession>A0A975H7E8</accession>
<reference evidence="1 2" key="1">
    <citation type="submission" date="2021-03" db="EMBL/GenBank/DDBJ databases">
        <title>Complete genome of Polaribacter_sp.SM13.</title>
        <authorList>
            <person name="Jeong S.W."/>
            <person name="Bae J.W."/>
        </authorList>
    </citation>
    <scope>NUCLEOTIDE SEQUENCE [LARGE SCALE GENOMIC DNA]</scope>
    <source>
        <strain evidence="1 2">SM13</strain>
    </source>
</reference>
<dbReference type="EMBL" id="CP071869">
    <property type="protein sequence ID" value="QTE23446.1"/>
    <property type="molecule type" value="Genomic_DNA"/>
</dbReference>
<gene>
    <name evidence="1" type="ORF">J3359_03970</name>
</gene>
<proteinExistence type="predicted"/>
<evidence type="ECO:0000313" key="2">
    <source>
        <dbReference type="Proteomes" id="UP000663920"/>
    </source>
</evidence>
<dbReference type="RefSeq" id="WP_208079455.1">
    <property type="nucleotide sequence ID" value="NZ_CP071869.1"/>
</dbReference>
<dbReference type="AlphaFoldDB" id="A0A975H7E8"/>